<accession>A0A6P1MAQ6</accession>
<dbReference type="InterPro" id="IPR004380">
    <property type="entry name" value="Asp_race"/>
</dbReference>
<dbReference type="AlphaFoldDB" id="A0A6P1MAQ6"/>
<dbReference type="EC" id="5.1.1.-" evidence="3"/>
<dbReference type="NCBIfam" id="TIGR00035">
    <property type="entry name" value="asp_race"/>
    <property type="match status" value="1"/>
</dbReference>
<dbReference type="Pfam" id="PF01177">
    <property type="entry name" value="Asp_Glu_race"/>
    <property type="match status" value="1"/>
</dbReference>
<sequence length="244" mass="27228">MSDTNFNNEHLNNKTIGILGGMGPLATDDLFHKIIILTEAKNDNEHIHILIDNYTAIPDRTNYILGYGEDPTKYMIEAAMKLELMGADVIIMPCNTAHYFYDEIVKYLRIPFINMIEEVAKKIKKVKPDASKIGLLATAGTCKSGVYDKVLKKYGIEVIKPNDADQDKVSDLIYGIKAGRTEYNMGDIDSILSYLELQNVDTVILGCTELPVAFQMMNIKGNFIDPTKILAQSAIELVGRKAMD</sequence>
<dbReference type="RefSeq" id="WP_162360785.1">
    <property type="nucleotide sequence ID" value="NZ_CP047591.1"/>
</dbReference>
<dbReference type="Gene3D" id="3.40.50.1860">
    <property type="match status" value="2"/>
</dbReference>
<protein>
    <submittedName>
        <fullName evidence="3">Amino acid racemase</fullName>
        <ecNumber evidence="3">5.1.1.-</ecNumber>
    </submittedName>
</protein>
<dbReference type="Proteomes" id="UP000463883">
    <property type="component" value="Chromosome"/>
</dbReference>
<dbReference type="KEGG" id="amic:Ami3637_00180"/>
<organism evidence="3 4">
    <name type="scientific">Aminipila terrae</name>
    <dbReference type="NCBI Taxonomy" id="2697030"/>
    <lineage>
        <taxon>Bacteria</taxon>
        <taxon>Bacillati</taxon>
        <taxon>Bacillota</taxon>
        <taxon>Clostridia</taxon>
        <taxon>Peptostreptococcales</taxon>
        <taxon>Anaerovoracaceae</taxon>
        <taxon>Aminipila</taxon>
    </lineage>
</organism>
<dbReference type="PANTHER" id="PTHR21198">
    <property type="entry name" value="GLUTAMATE RACEMASE"/>
    <property type="match status" value="1"/>
</dbReference>
<dbReference type="InterPro" id="IPR015942">
    <property type="entry name" value="Asp/Glu/hydantoin_racemase"/>
</dbReference>
<dbReference type="PANTHER" id="PTHR21198:SF7">
    <property type="entry name" value="ASPARTATE-GLUTAMATE RACEMASE FAMILY"/>
    <property type="match status" value="1"/>
</dbReference>
<dbReference type="SUPFAM" id="SSF53681">
    <property type="entry name" value="Aspartate/glutamate racemase"/>
    <property type="match status" value="2"/>
</dbReference>
<dbReference type="InterPro" id="IPR001920">
    <property type="entry name" value="Asp/Glu_race"/>
</dbReference>
<evidence type="ECO:0000313" key="3">
    <source>
        <dbReference type="EMBL" id="QHI71007.1"/>
    </source>
</evidence>
<proteinExistence type="inferred from homology"/>
<evidence type="ECO:0000313" key="4">
    <source>
        <dbReference type="Proteomes" id="UP000463883"/>
    </source>
</evidence>
<evidence type="ECO:0000256" key="1">
    <source>
        <dbReference type="ARBA" id="ARBA00007847"/>
    </source>
</evidence>
<dbReference type="EMBL" id="CP047591">
    <property type="protein sequence ID" value="QHI71007.1"/>
    <property type="molecule type" value="Genomic_DNA"/>
</dbReference>
<name>A0A6P1MAQ6_9FIRM</name>
<keyword evidence="2 3" id="KW-0413">Isomerase</keyword>
<evidence type="ECO:0000256" key="2">
    <source>
        <dbReference type="ARBA" id="ARBA00023235"/>
    </source>
</evidence>
<keyword evidence="4" id="KW-1185">Reference proteome</keyword>
<dbReference type="GO" id="GO:0047661">
    <property type="term" value="F:amino-acid racemase activity"/>
    <property type="evidence" value="ECO:0007669"/>
    <property type="project" value="InterPro"/>
</dbReference>
<comment type="similarity">
    <text evidence="1">Belongs to the aspartate/glutamate racemases family.</text>
</comment>
<gene>
    <name evidence="3" type="ORF">Ami3637_00180</name>
</gene>
<reference evidence="3 4" key="1">
    <citation type="submission" date="2020-01" db="EMBL/GenBank/DDBJ databases">
        <title>Genomic analysis of Aminipila sp. CBA3637.</title>
        <authorList>
            <person name="Kim Y.B."/>
            <person name="Roh S.W."/>
        </authorList>
    </citation>
    <scope>NUCLEOTIDE SEQUENCE [LARGE SCALE GENOMIC DNA]</scope>
    <source>
        <strain evidence="3 4">CBA3637</strain>
    </source>
</reference>